<evidence type="ECO:0000313" key="2">
    <source>
        <dbReference type="Proteomes" id="UP000005951"/>
    </source>
</evidence>
<gene>
    <name evidence="1" type="ORF">WSS_A11618</name>
</gene>
<sequence length="77" mass="7773">MASTAAGIHVVVLIVLLIPSLSHPPASVGVAGRERVVLVVGGRDRLEGSHTLPVAFVTPAALGGGGRLAMQAQARSR</sequence>
<organism evidence="1 2">
    <name type="scientific">Rhodococcus opacus M213</name>
    <dbReference type="NCBI Taxonomy" id="1129896"/>
    <lineage>
        <taxon>Bacteria</taxon>
        <taxon>Bacillati</taxon>
        <taxon>Actinomycetota</taxon>
        <taxon>Actinomycetes</taxon>
        <taxon>Mycobacteriales</taxon>
        <taxon>Nocardiaceae</taxon>
        <taxon>Rhodococcus</taxon>
    </lineage>
</organism>
<dbReference type="AlphaFoldDB" id="K8XWE0"/>
<reference evidence="1 2" key="1">
    <citation type="journal article" date="2013" name="Genome Announc.">
        <title>Draft Genome Sequence of Rhodococcus opacus Strain M213 Shows a Diverse Catabolic Potential.</title>
        <authorList>
            <person name="Pathak A."/>
            <person name="Green S.J."/>
            <person name="Ogram A."/>
            <person name="Chauhan A."/>
        </authorList>
    </citation>
    <scope>NUCLEOTIDE SEQUENCE [LARGE SCALE GENOMIC DNA]</scope>
    <source>
        <strain evidence="1 2">M213</strain>
    </source>
</reference>
<comment type="caution">
    <text evidence="1">The sequence shown here is derived from an EMBL/GenBank/DDBJ whole genome shotgun (WGS) entry which is preliminary data.</text>
</comment>
<dbReference type="EMBL" id="AJYC02000032">
    <property type="protein sequence ID" value="EKT82527.1"/>
    <property type="molecule type" value="Genomic_DNA"/>
</dbReference>
<proteinExistence type="predicted"/>
<protein>
    <submittedName>
        <fullName evidence="1">Uncharacterized protein</fullName>
    </submittedName>
</protein>
<name>K8XWE0_RHOOP</name>
<accession>K8XWE0</accession>
<dbReference type="Proteomes" id="UP000005951">
    <property type="component" value="Unassembled WGS sequence"/>
</dbReference>
<evidence type="ECO:0000313" key="1">
    <source>
        <dbReference type="EMBL" id="EKT82527.1"/>
    </source>
</evidence>